<dbReference type="InterPro" id="IPR002464">
    <property type="entry name" value="DNA/RNA_helicase_DEAH_CS"/>
</dbReference>
<feature type="compositionally biased region" description="Basic and acidic residues" evidence="7">
    <location>
        <begin position="325"/>
        <end position="345"/>
    </location>
</feature>
<feature type="region of interest" description="Disordered" evidence="7">
    <location>
        <begin position="274"/>
        <end position="345"/>
    </location>
</feature>
<dbReference type="SUPFAM" id="SSF52540">
    <property type="entry name" value="P-loop containing nucleoside triphosphate hydrolases"/>
    <property type="match status" value="1"/>
</dbReference>
<feature type="compositionally biased region" description="Acidic residues" evidence="7">
    <location>
        <begin position="308"/>
        <end position="317"/>
    </location>
</feature>
<evidence type="ECO:0000313" key="10">
    <source>
        <dbReference type="EMBL" id="WAR09447.1"/>
    </source>
</evidence>
<dbReference type="PROSITE" id="PS00690">
    <property type="entry name" value="DEAH_ATP_HELICASE"/>
    <property type="match status" value="1"/>
</dbReference>
<keyword evidence="6" id="KW-0175">Coiled coil</keyword>
<evidence type="ECO:0000256" key="2">
    <source>
        <dbReference type="ARBA" id="ARBA00022741"/>
    </source>
</evidence>
<dbReference type="SMART" id="SM00487">
    <property type="entry name" value="DEXDc"/>
    <property type="match status" value="1"/>
</dbReference>
<feature type="domain" description="Helicase C-terminal" evidence="9">
    <location>
        <begin position="788"/>
        <end position="966"/>
    </location>
</feature>
<dbReference type="Gene3D" id="3.40.50.300">
    <property type="entry name" value="P-loop containing nucleotide triphosphate hydrolases"/>
    <property type="match status" value="2"/>
</dbReference>
<keyword evidence="2" id="KW-0547">Nucleotide-binding</keyword>
<feature type="region of interest" description="Disordered" evidence="7">
    <location>
        <begin position="159"/>
        <end position="183"/>
    </location>
</feature>
<dbReference type="Pfam" id="PF00270">
    <property type="entry name" value="DEAD"/>
    <property type="match status" value="1"/>
</dbReference>
<gene>
    <name evidence="10" type="ORF">MAR_019405</name>
</gene>
<evidence type="ECO:0000259" key="8">
    <source>
        <dbReference type="PROSITE" id="PS51192"/>
    </source>
</evidence>
<dbReference type="SMART" id="SM00847">
    <property type="entry name" value="HA2"/>
    <property type="match status" value="1"/>
</dbReference>
<evidence type="ECO:0000256" key="4">
    <source>
        <dbReference type="ARBA" id="ARBA00022806"/>
    </source>
</evidence>
<evidence type="ECO:0000313" key="11">
    <source>
        <dbReference type="Proteomes" id="UP001164746"/>
    </source>
</evidence>
<dbReference type="InterPro" id="IPR011545">
    <property type="entry name" value="DEAD/DEAH_box_helicase_dom"/>
</dbReference>
<evidence type="ECO:0000259" key="9">
    <source>
        <dbReference type="PROSITE" id="PS51194"/>
    </source>
</evidence>
<feature type="compositionally biased region" description="Basic and acidic residues" evidence="7">
    <location>
        <begin position="170"/>
        <end position="183"/>
    </location>
</feature>
<feature type="region of interest" description="Disordered" evidence="7">
    <location>
        <begin position="1"/>
        <end position="42"/>
    </location>
</feature>
<dbReference type="Proteomes" id="UP001164746">
    <property type="component" value="Chromosome 6"/>
</dbReference>
<dbReference type="InterPro" id="IPR059023">
    <property type="entry name" value="RNA_hel_CTD"/>
</dbReference>
<dbReference type="Pfam" id="PF00271">
    <property type="entry name" value="Helicase_C"/>
    <property type="match status" value="1"/>
</dbReference>
<evidence type="ECO:0000256" key="1">
    <source>
        <dbReference type="ARBA" id="ARBA00012552"/>
    </source>
</evidence>
<dbReference type="Gene3D" id="3.30.160.20">
    <property type="match status" value="1"/>
</dbReference>
<dbReference type="InterPro" id="IPR056890">
    <property type="entry name" value="UBA_DHX29-like"/>
</dbReference>
<keyword evidence="4" id="KW-0347">Helicase</keyword>
<dbReference type="PANTHER" id="PTHR18934:SF264">
    <property type="entry name" value="ATP-DEPENDENT RNA HELICASE DHX29"/>
    <property type="match status" value="1"/>
</dbReference>
<dbReference type="PROSITE" id="PS51192">
    <property type="entry name" value="HELICASE_ATP_BIND_1"/>
    <property type="match status" value="1"/>
</dbReference>
<keyword evidence="5" id="KW-0067">ATP-binding</keyword>
<dbReference type="PANTHER" id="PTHR18934">
    <property type="entry name" value="ATP-DEPENDENT RNA HELICASE"/>
    <property type="match status" value="1"/>
</dbReference>
<organism evidence="10 11">
    <name type="scientific">Mya arenaria</name>
    <name type="common">Soft-shell clam</name>
    <dbReference type="NCBI Taxonomy" id="6604"/>
    <lineage>
        <taxon>Eukaryota</taxon>
        <taxon>Metazoa</taxon>
        <taxon>Spiralia</taxon>
        <taxon>Lophotrochozoa</taxon>
        <taxon>Mollusca</taxon>
        <taxon>Bivalvia</taxon>
        <taxon>Autobranchia</taxon>
        <taxon>Heteroconchia</taxon>
        <taxon>Euheterodonta</taxon>
        <taxon>Imparidentia</taxon>
        <taxon>Neoheterodontei</taxon>
        <taxon>Myida</taxon>
        <taxon>Myoidea</taxon>
        <taxon>Myidae</taxon>
        <taxon>Mya</taxon>
    </lineage>
</organism>
<dbReference type="Pfam" id="PF04408">
    <property type="entry name" value="WHD_HA2"/>
    <property type="match status" value="1"/>
</dbReference>
<sequence length="1341" mass="150869">MGKKKQQSKEQRTVKEEKAMKKTYSLPSNPKDGQAASEQGNLSKVTLPSGLERELLDLIQTANQKRPLDKEVSKRLTQKKLVDIYTNLSNAGFTHKQIEQSMENTILHGGDLIDALDWLCLNLPNDKLPSNFSAAMQQEEDRMRPKFDVVQQVLESSVEKEAAAKPLPQKKMEKESAPDEVKVSSKDWILQYAQQDSDSESGVGDSDSENDPNERYLELTALLLDAKNEASELKQAGNKAKLKDVSKKIREYIIEMDSLEKDPRFNPEVKLQDIDSDKAASQQAESAAMSHDKSHVQSCDQTPSCDPREEDNDEDLGLDIFQQAEEEKPAPKEKTEKTDKKKADIRSFEYTRQQWTGKSPKQFLIDWVRKHLPKSPPPKYEKKNARGNHFKCVVRIERPKEGRLELCPEILCNNVKEAEHLASTLALYNLCKDVWLEWADQEKQAAQEEKSRENKPRDTFLAKLFSRVQISDKGSKVQGRSEVKDSEDDVLESWENFEEAEDLPDRADQKNNRSLKRAIPFKNVKESYMRNQQSKLYTELLEIRQQLPVYQHKDTVLESLQQHNVVLVAGETGSGKSTQVPHFVLEACLSQGIENCNIVCTEPRRISTTSLAARVSQEMGEARMGGPDSLCGYQIRFESKCGPKTRLTYCTTGVLLRKLQLDTSLSHISHIIVDEVHERSVQSDFLLIVLKRLLDQRSDLKVILMSATLDAQKFSAYFKHCPVYHVEDVVEQTGYVLDDDSHYALNQSQLVQEESASLTVTEKRGNQSQLNAVWSKDDIGRIDNSNLSPEKYCLKTRNTDILLHIETSPDYADMTGAVLIFLPGMSDITELYRVIALHSSLSSADQAQAFTVPPAGMRKVVLATNIAETGITIPDVVYIESSQMSALEEVYISRANAKQRQGRAGRKSEYGKPEVFLSKALDPPQPQMVNRAMSLLHSIGACEEGERLSPLGHHLAALPVHVRIGKMLLYAAVFGCLEPVAVIAASMTDKSPFVVPIGKLDMVNAAKQALAIAASDQLTIYKAYSGWREARSKGRQAEMTYCQRNFLKRNTLLEIENVKTDLIKLLSSIGFTNTTVLQSTDIPKGELEKDGVLQISKHKTNRDLDKRTISKVKAILTAGLYPNVAKVTYEAPVDAAVNPDNRVCVAETAQGPAHVHPSSVNRNLQANGWILFHEKVKSTRVYLRDSTLVSAYPLLLFGGEIHVQHTDQLLSVDDRIVYKAYAKTGVIFRELRKLLDDLLATKLEEPALNISVLNGIDNGMDFTQNKYQHDCLLHKIKTTLYTELHKPHKNIVVQIRTVLILYTDYSTNLITDCLDIIIGFLNWTSTSGKHVESMNMCLYTS</sequence>
<dbReference type="InterPro" id="IPR001650">
    <property type="entry name" value="Helicase_C-like"/>
</dbReference>
<dbReference type="PROSITE" id="PS51194">
    <property type="entry name" value="HELICASE_CTER"/>
    <property type="match status" value="1"/>
</dbReference>
<dbReference type="Pfam" id="PF21010">
    <property type="entry name" value="HA2_C"/>
    <property type="match status" value="1"/>
</dbReference>
<dbReference type="CDD" id="cd18791">
    <property type="entry name" value="SF2_C_RHA"/>
    <property type="match status" value="1"/>
</dbReference>
<feature type="compositionally biased region" description="Low complexity" evidence="7">
    <location>
        <begin position="279"/>
        <end position="288"/>
    </location>
</feature>
<dbReference type="InterPro" id="IPR007502">
    <property type="entry name" value="Helicase-assoc_dom"/>
</dbReference>
<dbReference type="Gene3D" id="1.20.120.1080">
    <property type="match status" value="1"/>
</dbReference>
<dbReference type="Pfam" id="PF07717">
    <property type="entry name" value="OB_NTP_bind"/>
    <property type="match status" value="1"/>
</dbReference>
<accession>A0ABY7EKF4</accession>
<keyword evidence="11" id="KW-1185">Reference proteome</keyword>
<feature type="non-terminal residue" evidence="10">
    <location>
        <position position="1"/>
    </location>
</feature>
<name>A0ABY7EKF4_MYAAR</name>
<feature type="domain" description="Helicase ATP-binding" evidence="8">
    <location>
        <begin position="557"/>
        <end position="727"/>
    </location>
</feature>
<dbReference type="Pfam" id="PF26026">
    <property type="entry name" value="RNA_hel_CTD"/>
    <property type="match status" value="1"/>
</dbReference>
<evidence type="ECO:0000256" key="5">
    <source>
        <dbReference type="ARBA" id="ARBA00022840"/>
    </source>
</evidence>
<dbReference type="Pfam" id="PF24899">
    <property type="entry name" value="UBA_DHX29"/>
    <property type="match status" value="1"/>
</dbReference>
<dbReference type="InterPro" id="IPR011709">
    <property type="entry name" value="DEAD-box_helicase_OB_fold"/>
</dbReference>
<dbReference type="InterPro" id="IPR014001">
    <property type="entry name" value="Helicase_ATP-bd"/>
</dbReference>
<evidence type="ECO:0000256" key="6">
    <source>
        <dbReference type="SAM" id="Coils"/>
    </source>
</evidence>
<dbReference type="SMART" id="SM00490">
    <property type="entry name" value="HELICc"/>
    <property type="match status" value="1"/>
</dbReference>
<reference evidence="10" key="1">
    <citation type="submission" date="2022-11" db="EMBL/GenBank/DDBJ databases">
        <title>Centuries of genome instability and evolution in soft-shell clam transmissible cancer (bioRxiv).</title>
        <authorList>
            <person name="Hart S.F.M."/>
            <person name="Yonemitsu M.A."/>
            <person name="Giersch R.M."/>
            <person name="Beal B.F."/>
            <person name="Arriagada G."/>
            <person name="Davis B.W."/>
            <person name="Ostrander E.A."/>
            <person name="Goff S.P."/>
            <person name="Metzger M.J."/>
        </authorList>
    </citation>
    <scope>NUCLEOTIDE SEQUENCE</scope>
    <source>
        <strain evidence="10">MELC-2E11</strain>
        <tissue evidence="10">Siphon/mantle</tissue>
    </source>
</reference>
<feature type="compositionally biased region" description="Basic and acidic residues" evidence="7">
    <location>
        <begin position="7"/>
        <end position="20"/>
    </location>
</feature>
<dbReference type="SUPFAM" id="SSF54768">
    <property type="entry name" value="dsRNA-binding domain-like"/>
    <property type="match status" value="1"/>
</dbReference>
<feature type="coiled-coil region" evidence="6">
    <location>
        <begin position="216"/>
        <end position="262"/>
    </location>
</feature>
<keyword evidence="3" id="KW-0378">Hydrolase</keyword>
<proteinExistence type="predicted"/>
<dbReference type="InterPro" id="IPR048333">
    <property type="entry name" value="HA2_WH"/>
</dbReference>
<evidence type="ECO:0000256" key="3">
    <source>
        <dbReference type="ARBA" id="ARBA00022801"/>
    </source>
</evidence>
<dbReference type="EMBL" id="CP111017">
    <property type="protein sequence ID" value="WAR09447.1"/>
    <property type="molecule type" value="Genomic_DNA"/>
</dbReference>
<evidence type="ECO:0000256" key="7">
    <source>
        <dbReference type="SAM" id="MobiDB-lite"/>
    </source>
</evidence>
<dbReference type="EC" id="3.6.4.13" evidence="1"/>
<protein>
    <recommendedName>
        <fullName evidence="1">RNA helicase</fullName>
        <ecNumber evidence="1">3.6.4.13</ecNumber>
    </recommendedName>
</protein>
<dbReference type="InterPro" id="IPR027417">
    <property type="entry name" value="P-loop_NTPase"/>
</dbReference>